<name>A0A955L4B5_9BACT</name>
<proteinExistence type="predicted"/>
<keyword evidence="1" id="KW-0175">Coiled coil</keyword>
<reference evidence="4" key="2">
    <citation type="journal article" date="2021" name="Microbiome">
        <title>Successional dynamics and alternative stable states in a saline activated sludge microbial community over 9 years.</title>
        <authorList>
            <person name="Wang Y."/>
            <person name="Ye J."/>
            <person name="Ju F."/>
            <person name="Liu L."/>
            <person name="Boyd J.A."/>
            <person name="Deng Y."/>
            <person name="Parks D.H."/>
            <person name="Jiang X."/>
            <person name="Yin X."/>
            <person name="Woodcroft B.J."/>
            <person name="Tyson G.W."/>
            <person name="Hugenholtz P."/>
            <person name="Polz M.F."/>
            <person name="Zhang T."/>
        </authorList>
    </citation>
    <scope>NUCLEOTIDE SEQUENCE</scope>
    <source>
        <strain evidence="4">HKST-UBA10</strain>
    </source>
</reference>
<comment type="caution">
    <text evidence="4">The sequence shown here is derived from an EMBL/GenBank/DDBJ whole genome shotgun (WGS) entry which is preliminary data.</text>
</comment>
<dbReference type="GO" id="GO:0004180">
    <property type="term" value="F:carboxypeptidase activity"/>
    <property type="evidence" value="ECO:0007669"/>
    <property type="project" value="UniProtKB-KW"/>
</dbReference>
<keyword evidence="2" id="KW-0472">Membrane</keyword>
<keyword evidence="4" id="KW-0645">Protease</keyword>
<feature type="non-terminal residue" evidence="4">
    <location>
        <position position="407"/>
    </location>
</feature>
<dbReference type="EMBL" id="JAGQLG010000182">
    <property type="protein sequence ID" value="MCA9382613.1"/>
    <property type="molecule type" value="Genomic_DNA"/>
</dbReference>
<evidence type="ECO:0000259" key="3">
    <source>
        <dbReference type="Pfam" id="PF02557"/>
    </source>
</evidence>
<evidence type="ECO:0000313" key="5">
    <source>
        <dbReference type="Proteomes" id="UP000782843"/>
    </source>
</evidence>
<accession>A0A955L4B5</accession>
<sequence>MKKLTRNTKIIIVVVTSILILLVSGGIGYVVYANYQKELANCNAMLAEYQTKGIDISSKDCKRESKTVIEVSLAEQESNLKKQIAETEEINKTLEEELTLLNIKYEAGADSSNEVNLATILNSLQERKKELEEKRIEGLKKLEAEIIDYEKLLSDNNKTQNFKTYSEFIDNYKKLDDNKKIATYADFNKQKAALAKEIEETKKINAVVQQTATTTITPIDEDKYKTFSASGFVDLYYSLRPLPNTKSIDKSPSITGNADADKHIVSLAEARGYRLQSEVTTTLSSIGSQQLQSEAKQAYLAMVNDASKSGFYITIVSGFRDIDTQRTLFLSRFRNASVNLIGREYTSDEIINGQADQALDNVLKTSSIPGYSRHHTGMTFDIGKSGYDFTRFKYTNEFTWMSANNYL</sequence>
<keyword evidence="2" id="KW-0812">Transmembrane</keyword>
<dbReference type="InterPro" id="IPR009045">
    <property type="entry name" value="Zn_M74/Hedgehog-like"/>
</dbReference>
<dbReference type="InterPro" id="IPR003709">
    <property type="entry name" value="VanY-like_core_dom"/>
</dbReference>
<dbReference type="Proteomes" id="UP000782843">
    <property type="component" value="Unassembled WGS sequence"/>
</dbReference>
<evidence type="ECO:0000313" key="4">
    <source>
        <dbReference type="EMBL" id="MCA9382613.1"/>
    </source>
</evidence>
<gene>
    <name evidence="4" type="ORF">KC660_04390</name>
</gene>
<dbReference type="GO" id="GO:0006508">
    <property type="term" value="P:proteolysis"/>
    <property type="evidence" value="ECO:0007669"/>
    <property type="project" value="InterPro"/>
</dbReference>
<feature type="transmembrane region" description="Helical" evidence="2">
    <location>
        <begin position="12"/>
        <end position="32"/>
    </location>
</feature>
<reference evidence="4" key="1">
    <citation type="submission" date="2020-04" db="EMBL/GenBank/DDBJ databases">
        <authorList>
            <person name="Zhang T."/>
        </authorList>
    </citation>
    <scope>NUCLEOTIDE SEQUENCE</scope>
    <source>
        <strain evidence="4">HKST-UBA10</strain>
    </source>
</reference>
<evidence type="ECO:0000256" key="1">
    <source>
        <dbReference type="SAM" id="Coils"/>
    </source>
</evidence>
<dbReference type="AlphaFoldDB" id="A0A955L4B5"/>
<protein>
    <submittedName>
        <fullName evidence="4">D-alanyl-D-alanine carboxypeptidase family protein</fullName>
    </submittedName>
</protein>
<feature type="domain" description="D-alanyl-D-alanine carboxypeptidase-like core" evidence="3">
    <location>
        <begin position="289"/>
        <end position="404"/>
    </location>
</feature>
<evidence type="ECO:0000256" key="2">
    <source>
        <dbReference type="SAM" id="Phobius"/>
    </source>
</evidence>
<dbReference type="PANTHER" id="PTHR34385:SF1">
    <property type="entry name" value="PEPTIDOGLYCAN L-ALANYL-D-GLUTAMATE ENDOPEPTIDASE CWLK"/>
    <property type="match status" value="1"/>
</dbReference>
<dbReference type="InterPro" id="IPR052179">
    <property type="entry name" value="DD-CPase-like"/>
</dbReference>
<dbReference type="SUPFAM" id="SSF55166">
    <property type="entry name" value="Hedgehog/DD-peptidase"/>
    <property type="match status" value="1"/>
</dbReference>
<keyword evidence="2" id="KW-1133">Transmembrane helix</keyword>
<dbReference type="Gene3D" id="3.30.1380.10">
    <property type="match status" value="1"/>
</dbReference>
<organism evidence="4 5">
    <name type="scientific">Candidatus Dojkabacteria bacterium</name>
    <dbReference type="NCBI Taxonomy" id="2099670"/>
    <lineage>
        <taxon>Bacteria</taxon>
        <taxon>Candidatus Dojkabacteria</taxon>
    </lineage>
</organism>
<dbReference type="PANTHER" id="PTHR34385">
    <property type="entry name" value="D-ALANYL-D-ALANINE CARBOXYPEPTIDASE"/>
    <property type="match status" value="1"/>
</dbReference>
<keyword evidence="4" id="KW-0378">Hydrolase</keyword>
<dbReference type="Pfam" id="PF02557">
    <property type="entry name" value="VanY"/>
    <property type="match status" value="1"/>
</dbReference>
<keyword evidence="4" id="KW-0121">Carboxypeptidase</keyword>
<feature type="coiled-coil region" evidence="1">
    <location>
        <begin position="32"/>
        <end position="159"/>
    </location>
</feature>